<name>A0A1I2JDS8_9GAMM</name>
<dbReference type="Proteomes" id="UP000199771">
    <property type="component" value="Unassembled WGS sequence"/>
</dbReference>
<dbReference type="Pfam" id="PF07969">
    <property type="entry name" value="Amidohydro_3"/>
    <property type="match status" value="1"/>
</dbReference>
<dbReference type="InterPro" id="IPR011059">
    <property type="entry name" value="Metal-dep_hydrolase_composite"/>
</dbReference>
<dbReference type="GO" id="GO:0016810">
    <property type="term" value="F:hydrolase activity, acting on carbon-nitrogen (but not peptide) bonds"/>
    <property type="evidence" value="ECO:0007669"/>
    <property type="project" value="InterPro"/>
</dbReference>
<dbReference type="Gene3D" id="3.20.20.140">
    <property type="entry name" value="Metal-dependent hydrolases"/>
    <property type="match status" value="2"/>
</dbReference>
<keyword evidence="4" id="KW-1185">Reference proteome</keyword>
<dbReference type="RefSeq" id="WP_091533496.1">
    <property type="nucleotide sequence ID" value="NZ_FOOC01000006.1"/>
</dbReference>
<dbReference type="AlphaFoldDB" id="A0A1I2JDS8"/>
<dbReference type="InterPro" id="IPR013108">
    <property type="entry name" value="Amidohydro_3"/>
</dbReference>
<reference evidence="3 4" key="1">
    <citation type="submission" date="2016-10" db="EMBL/GenBank/DDBJ databases">
        <authorList>
            <person name="de Groot N.N."/>
        </authorList>
    </citation>
    <scope>NUCLEOTIDE SEQUENCE [LARGE SCALE GENOMIC DNA]</scope>
    <source>
        <strain evidence="3 4">DSM 23609</strain>
    </source>
</reference>
<evidence type="ECO:0000256" key="1">
    <source>
        <dbReference type="SAM" id="MobiDB-lite"/>
    </source>
</evidence>
<dbReference type="PANTHER" id="PTHR22642:SF2">
    <property type="entry name" value="PROTEIN LONG AFTER FAR-RED 3"/>
    <property type="match status" value="1"/>
</dbReference>
<proteinExistence type="predicted"/>
<organism evidence="3 4">
    <name type="scientific">Fontimonas thermophila</name>
    <dbReference type="NCBI Taxonomy" id="1076937"/>
    <lineage>
        <taxon>Bacteria</taxon>
        <taxon>Pseudomonadati</taxon>
        <taxon>Pseudomonadota</taxon>
        <taxon>Gammaproteobacteria</taxon>
        <taxon>Nevskiales</taxon>
        <taxon>Nevskiaceae</taxon>
        <taxon>Fontimonas</taxon>
    </lineage>
</organism>
<dbReference type="InterPro" id="IPR032466">
    <property type="entry name" value="Metal_Hydrolase"/>
</dbReference>
<protein>
    <submittedName>
        <fullName evidence="3">Predicted amidohydrolase YtcJ</fullName>
    </submittedName>
</protein>
<feature type="domain" description="Amidohydrolase 3" evidence="2">
    <location>
        <begin position="42"/>
        <end position="466"/>
    </location>
</feature>
<dbReference type="Gene3D" id="2.30.40.10">
    <property type="entry name" value="Urease, subunit C, domain 1"/>
    <property type="match status" value="1"/>
</dbReference>
<sequence>MLIRNVELAPGERIDVRIDGARIAELAPQLAWHAQERVFEGGGAALLPGLHDHHIHLRALAAAFASVHCGPPQVTDAAALAAVLRAASIRLAPGQWLRGIGFCESVLGAAGIDAIDRDWLDELVADRPLRIQHRSGRLWLLNSAALDALAPTADAPLERRNGRWTGRLYDADDWLRMRLRGAPPSLHAVSRWLARRGVTGVTDTTHHNGPEALHAFAAARASGELLQQVRVMGDARLDAQTDRPGAQRGEHKFHLHAHALPEFDALVAAIRASHDAGRAAAFHCVTRTELAFALAALREAGVLPGDRIEHASVAPPELVEVIAALGLTVVTQPHFIAERGDDYRRDVDAADQPWLYRLRGFLATGVGLAGSTDAPFGSADPWAAMQAAIDRRTPSGAVLGAAEALTPAQALDLFLAPLEAPGGAPRRVAVGEPADLCLLDRPLAAALRAPTQVEVRLTLVAGQVVYTREDADVPDYPRGSSGMPESQGCA</sequence>
<evidence type="ECO:0000313" key="3">
    <source>
        <dbReference type="EMBL" id="SFF51026.1"/>
    </source>
</evidence>
<evidence type="ECO:0000259" key="2">
    <source>
        <dbReference type="Pfam" id="PF07969"/>
    </source>
</evidence>
<dbReference type="STRING" id="1076937.SAMN04488120_10664"/>
<dbReference type="Gene3D" id="3.10.310.70">
    <property type="match status" value="1"/>
</dbReference>
<dbReference type="SUPFAM" id="SSF51556">
    <property type="entry name" value="Metallo-dependent hydrolases"/>
    <property type="match status" value="1"/>
</dbReference>
<dbReference type="SUPFAM" id="SSF51338">
    <property type="entry name" value="Composite domain of metallo-dependent hydrolases"/>
    <property type="match status" value="1"/>
</dbReference>
<gene>
    <name evidence="3" type="ORF">SAMN04488120_10664</name>
</gene>
<evidence type="ECO:0000313" key="4">
    <source>
        <dbReference type="Proteomes" id="UP000199771"/>
    </source>
</evidence>
<feature type="region of interest" description="Disordered" evidence="1">
    <location>
        <begin position="471"/>
        <end position="490"/>
    </location>
</feature>
<dbReference type="OrthoDB" id="9031471at2"/>
<dbReference type="PANTHER" id="PTHR22642">
    <property type="entry name" value="IMIDAZOLONEPROPIONASE"/>
    <property type="match status" value="1"/>
</dbReference>
<dbReference type="EMBL" id="FOOC01000006">
    <property type="protein sequence ID" value="SFF51026.1"/>
    <property type="molecule type" value="Genomic_DNA"/>
</dbReference>
<keyword evidence="3" id="KW-0378">Hydrolase</keyword>
<accession>A0A1I2JDS8</accession>